<dbReference type="SUPFAM" id="SSF54427">
    <property type="entry name" value="NTF2-like"/>
    <property type="match status" value="1"/>
</dbReference>
<dbReference type="Pfam" id="PF14534">
    <property type="entry name" value="DUF4440"/>
    <property type="match status" value="1"/>
</dbReference>
<dbReference type="EMBL" id="LQWY01000038">
    <property type="protein sequence ID" value="OAH60488.1"/>
    <property type="molecule type" value="Genomic_DNA"/>
</dbReference>
<proteinExistence type="predicted"/>
<dbReference type="Gene3D" id="3.10.450.50">
    <property type="match status" value="1"/>
</dbReference>
<dbReference type="Proteomes" id="UP000076935">
    <property type="component" value="Unassembled WGS sequence"/>
</dbReference>
<protein>
    <submittedName>
        <fullName evidence="2">DUF4440 domain-containing protein</fullName>
    </submittedName>
</protein>
<dbReference type="AlphaFoldDB" id="A0A177L478"/>
<dbReference type="InterPro" id="IPR027843">
    <property type="entry name" value="DUF4440"/>
</dbReference>
<keyword evidence="3" id="KW-1185">Reference proteome</keyword>
<dbReference type="InterPro" id="IPR032710">
    <property type="entry name" value="NTF2-like_dom_sf"/>
</dbReference>
<evidence type="ECO:0000313" key="3">
    <source>
        <dbReference type="Proteomes" id="UP000076935"/>
    </source>
</evidence>
<name>A0A177L478_9BACI</name>
<feature type="domain" description="DUF4440" evidence="1">
    <location>
        <begin position="6"/>
        <end position="110"/>
    </location>
</feature>
<organism evidence="2 3">
    <name type="scientific">Domibacillus aminovorans</name>
    <dbReference type="NCBI Taxonomy" id="29332"/>
    <lineage>
        <taxon>Bacteria</taxon>
        <taxon>Bacillati</taxon>
        <taxon>Bacillota</taxon>
        <taxon>Bacilli</taxon>
        <taxon>Bacillales</taxon>
        <taxon>Bacillaceae</taxon>
        <taxon>Domibacillus</taxon>
    </lineage>
</organism>
<sequence>MEETLIIEHEEMLRKAMLSSNLKTLDELIHDDLIFVNHFGQILTKEADIEAHRSGVLNFTDIEVMDQRVKLLDRSAVTVTRVSLKGTVGADSIEDEMCYTRIWQNIDGKMKIISGHCSSAKQ</sequence>
<dbReference type="RefSeq" id="WP_063966122.1">
    <property type="nucleotide sequence ID" value="NZ_JBCNAN010000083.1"/>
</dbReference>
<gene>
    <name evidence="2" type="ORF">AWH49_16640</name>
</gene>
<reference evidence="2 3" key="1">
    <citation type="submission" date="2016-01" db="EMBL/GenBank/DDBJ databases">
        <title>Investigation of taxonomic status of Bacillus aminovorans.</title>
        <authorList>
            <person name="Verma A."/>
            <person name="Pal Y."/>
            <person name="Krishnamurthi S."/>
        </authorList>
    </citation>
    <scope>NUCLEOTIDE SEQUENCE [LARGE SCALE GENOMIC DNA]</scope>
    <source>
        <strain evidence="2 3">DSM 1314</strain>
    </source>
</reference>
<comment type="caution">
    <text evidence="2">The sequence shown here is derived from an EMBL/GenBank/DDBJ whole genome shotgun (WGS) entry which is preliminary data.</text>
</comment>
<evidence type="ECO:0000313" key="2">
    <source>
        <dbReference type="EMBL" id="OAH60488.1"/>
    </source>
</evidence>
<evidence type="ECO:0000259" key="1">
    <source>
        <dbReference type="Pfam" id="PF14534"/>
    </source>
</evidence>
<accession>A0A177L478</accession>